<feature type="non-terminal residue" evidence="1">
    <location>
        <position position="177"/>
    </location>
</feature>
<protein>
    <recommendedName>
        <fullName evidence="3">Filamentous hemagglutinin</fullName>
    </recommendedName>
</protein>
<sequence length="177" mass="18360">MHAPPGPAQRRLENAGGLIQSQGTLFIDTGDQALVNLDDGSGKGIISQAALQIHSAHLDNRGGFLSAKGALQLLGAELSNGNGRIVGAGTVRVQGDHLDNRGGQIQALGNLDVVSTERVDNQGGLIRSGGLLQVHTVTLDNSATQGDNQGLQGHSMRLNAMCWATRPVACGRTQLDT</sequence>
<name>A0A6M0D7J2_9PSED</name>
<dbReference type="EMBL" id="JAAHBV010000869">
    <property type="protein sequence ID" value="NER62500.1"/>
    <property type="molecule type" value="Genomic_DNA"/>
</dbReference>
<evidence type="ECO:0000313" key="2">
    <source>
        <dbReference type="Proteomes" id="UP000480410"/>
    </source>
</evidence>
<accession>A0A6M0D7J2</accession>
<comment type="caution">
    <text evidence="1">The sequence shown here is derived from an EMBL/GenBank/DDBJ whole genome shotgun (WGS) entry which is preliminary data.</text>
</comment>
<dbReference type="InterPro" id="IPR008619">
    <property type="entry name" value="Filamentous_hemagglutn_rpt"/>
</dbReference>
<reference evidence="1 2" key="1">
    <citation type="submission" date="2020-02" db="EMBL/GenBank/DDBJ databases">
        <title>Broccoli isolated Pseudomonas sp.</title>
        <authorList>
            <person name="Fujikawa T."/>
            <person name="Sawada H."/>
        </authorList>
    </citation>
    <scope>NUCLEOTIDE SEQUENCE [LARGE SCALE GENOMIC DNA]</scope>
    <source>
        <strain evidence="1 2">MAFF212428</strain>
    </source>
</reference>
<dbReference type="AlphaFoldDB" id="A0A6M0D7J2"/>
<organism evidence="1 2">
    <name type="scientific">Pseudomonas brassicae</name>
    <dbReference type="NCBI Taxonomy" id="2708063"/>
    <lineage>
        <taxon>Bacteria</taxon>
        <taxon>Pseudomonadati</taxon>
        <taxon>Pseudomonadota</taxon>
        <taxon>Gammaproteobacteria</taxon>
        <taxon>Pseudomonadales</taxon>
        <taxon>Pseudomonadaceae</taxon>
        <taxon>Pseudomonas</taxon>
    </lineage>
</organism>
<proteinExistence type="predicted"/>
<dbReference type="NCBIfam" id="TIGR01731">
    <property type="entry name" value="fil_hemag_20aa"/>
    <property type="match status" value="4"/>
</dbReference>
<dbReference type="Pfam" id="PF05594">
    <property type="entry name" value="Fil_haemagg"/>
    <property type="match status" value="2"/>
</dbReference>
<evidence type="ECO:0000313" key="1">
    <source>
        <dbReference type="EMBL" id="NER62500.1"/>
    </source>
</evidence>
<gene>
    <name evidence="1" type="ORF">G3435_26310</name>
</gene>
<evidence type="ECO:0008006" key="3">
    <source>
        <dbReference type="Google" id="ProtNLM"/>
    </source>
</evidence>
<dbReference type="Proteomes" id="UP000480410">
    <property type="component" value="Unassembled WGS sequence"/>
</dbReference>
<dbReference type="InterPro" id="IPR010069">
    <property type="entry name" value="CdiA_FHA1_rpt"/>
</dbReference>